<protein>
    <submittedName>
        <fullName evidence="1">Uncharacterized protein</fullName>
    </submittedName>
</protein>
<dbReference type="EMBL" id="VOBQ01000015">
    <property type="protein sequence ID" value="TWO69415.1"/>
    <property type="molecule type" value="Genomic_DNA"/>
</dbReference>
<comment type="caution">
    <text evidence="1">The sequence shown here is derived from an EMBL/GenBank/DDBJ whole genome shotgun (WGS) entry which is preliminary data.</text>
</comment>
<accession>A0A562ZM63</accession>
<reference evidence="1 2" key="1">
    <citation type="submission" date="2019-07" db="EMBL/GenBank/DDBJ databases">
        <title>Caenimonas sedimenti sp. nov., isolated from activated sludge.</title>
        <authorList>
            <person name="Xu J."/>
        </authorList>
    </citation>
    <scope>NUCLEOTIDE SEQUENCE [LARGE SCALE GENOMIC DNA]</scope>
    <source>
        <strain evidence="1 2">HX-9-20</strain>
    </source>
</reference>
<dbReference type="Proteomes" id="UP000318199">
    <property type="component" value="Unassembled WGS sequence"/>
</dbReference>
<evidence type="ECO:0000313" key="2">
    <source>
        <dbReference type="Proteomes" id="UP000318199"/>
    </source>
</evidence>
<proteinExistence type="predicted"/>
<name>A0A562ZM63_9BURK</name>
<dbReference type="OrthoDB" id="8904140at2"/>
<sequence>MKNADFSTVASQVIDGIDSNAQKAIDAWREGGERLAEFAGAQWDSAFKQSAPKLSAETRRNATHAKKVFAGYYTKGVALTASGAEVAVQTVVQAARTAVDRAATWQQTRA</sequence>
<dbReference type="AlphaFoldDB" id="A0A562ZM63"/>
<keyword evidence="2" id="KW-1185">Reference proteome</keyword>
<evidence type="ECO:0000313" key="1">
    <source>
        <dbReference type="EMBL" id="TWO69415.1"/>
    </source>
</evidence>
<dbReference type="RefSeq" id="WP_145894673.1">
    <property type="nucleotide sequence ID" value="NZ_VOBQ01000015.1"/>
</dbReference>
<organism evidence="1 2">
    <name type="scientific">Caenimonas sedimenti</name>
    <dbReference type="NCBI Taxonomy" id="2596921"/>
    <lineage>
        <taxon>Bacteria</taxon>
        <taxon>Pseudomonadati</taxon>
        <taxon>Pseudomonadota</taxon>
        <taxon>Betaproteobacteria</taxon>
        <taxon>Burkholderiales</taxon>
        <taxon>Comamonadaceae</taxon>
        <taxon>Caenimonas</taxon>
    </lineage>
</organism>
<gene>
    <name evidence="1" type="ORF">FN976_19195</name>
</gene>